<reference evidence="3 4" key="1">
    <citation type="submission" date="2012-10" db="EMBL/GenBank/DDBJ databases">
        <title>Genome sequencing of Tanticharoenia sakaeratensis NBRC 103193.</title>
        <authorList>
            <person name="Azuma Y."/>
            <person name="Hadano H."/>
            <person name="Hirakawa H."/>
            <person name="Matsushita K."/>
        </authorList>
    </citation>
    <scope>NUCLEOTIDE SEQUENCE [LARGE SCALE GENOMIC DNA]</scope>
    <source>
        <strain evidence="3 4">NBRC 103193</strain>
    </source>
</reference>
<evidence type="ECO:0000313" key="4">
    <source>
        <dbReference type="Proteomes" id="UP000032679"/>
    </source>
</evidence>
<protein>
    <recommendedName>
        <fullName evidence="5">Porin</fullName>
    </recommendedName>
</protein>
<gene>
    <name evidence="3" type="ORF">Tasa_031_038</name>
</gene>
<dbReference type="EMBL" id="BALE01000031">
    <property type="protein sequence ID" value="GAN54820.1"/>
    <property type="molecule type" value="Genomic_DNA"/>
</dbReference>
<keyword evidence="4" id="KW-1185">Reference proteome</keyword>
<proteinExistence type="predicted"/>
<keyword evidence="1" id="KW-0175">Coiled coil</keyword>
<evidence type="ECO:0000256" key="2">
    <source>
        <dbReference type="SAM" id="SignalP"/>
    </source>
</evidence>
<sequence>MTFKARSLTRGSTRLMATTALMSFAIGAGHARAASTDQMAVMEKQIRAMQAQLVQMHHEHDAEVRQARAVLAKQREDAETNPYAVRNGYTAQANGPSGMRGTHIAPFGPTAPLLPPSNAATPYAAITGTPHSATNLQAQYGPLHRGQLQIGGVRVTLGGFAEMAAMYRSRNDVSDISSNFGSIPYGNSPEYHMNEFHQSERQSRFSILAQGNITDNLRTEAYVETDFQGAGSSSNSRQSNSYVLRARLFYGQLIDQADDLQMLFGQNWSLITMFNHGMSARDEQIPLSIDAQYIPGFNWTRNSQLRIVKGFDDHKIHAAISIENPQGVVGAGSGGVYTPTGATAVTYQEAGVNVNNPDTNYTTDVAPDVVGKLAFDPGWGHYEMTGVLRFEHDRVSYLGSGDSHTTVAGGGGGGLILPLEKKHKINFQASGLVGTGIGRYGTSNIPDFTFDKQGHTKPLPAANVLVGLYGNVTPALQAYAYGGLEEVRSSESFNVGSKHYGYGNPLYNVSGCDIEGASSSLCQTSLHQVAQGTVGFWWNYLKGDYGTLRVGAQYSYTYVDSFSGVGGTPHTNDNMVFFSLRYMPFN</sequence>
<dbReference type="AlphaFoldDB" id="A0A0D6MN51"/>
<evidence type="ECO:0000313" key="3">
    <source>
        <dbReference type="EMBL" id="GAN54820.1"/>
    </source>
</evidence>
<evidence type="ECO:0000256" key="1">
    <source>
        <dbReference type="SAM" id="Coils"/>
    </source>
</evidence>
<dbReference type="RefSeq" id="WP_241767744.1">
    <property type="nucleotide sequence ID" value="NZ_BALE01000031.1"/>
</dbReference>
<dbReference type="Proteomes" id="UP000032679">
    <property type="component" value="Unassembled WGS sequence"/>
</dbReference>
<feature type="coiled-coil region" evidence="1">
    <location>
        <begin position="32"/>
        <end position="59"/>
    </location>
</feature>
<organism evidence="3 4">
    <name type="scientific">Tanticharoenia sakaeratensis NBRC 103193</name>
    <dbReference type="NCBI Taxonomy" id="1231623"/>
    <lineage>
        <taxon>Bacteria</taxon>
        <taxon>Pseudomonadati</taxon>
        <taxon>Pseudomonadota</taxon>
        <taxon>Alphaproteobacteria</taxon>
        <taxon>Acetobacterales</taxon>
        <taxon>Acetobacteraceae</taxon>
        <taxon>Tanticharoenia</taxon>
    </lineage>
</organism>
<name>A0A0D6MN51_9PROT</name>
<accession>A0A0D6MN51</accession>
<keyword evidence="2" id="KW-0732">Signal</keyword>
<dbReference type="STRING" id="1231623.Tasa_031_038"/>
<feature type="signal peptide" evidence="2">
    <location>
        <begin position="1"/>
        <end position="33"/>
    </location>
</feature>
<comment type="caution">
    <text evidence="3">The sequence shown here is derived from an EMBL/GenBank/DDBJ whole genome shotgun (WGS) entry which is preliminary data.</text>
</comment>
<evidence type="ECO:0008006" key="5">
    <source>
        <dbReference type="Google" id="ProtNLM"/>
    </source>
</evidence>
<feature type="chain" id="PRO_5002308051" description="Porin" evidence="2">
    <location>
        <begin position="34"/>
        <end position="586"/>
    </location>
</feature>